<evidence type="ECO:0000256" key="3">
    <source>
        <dbReference type="ARBA" id="ARBA00022763"/>
    </source>
</evidence>
<reference evidence="6" key="1">
    <citation type="submission" date="2023-03" db="EMBL/GenBank/DDBJ databases">
        <title>Near-Complete genome sequence of Lipomyces tetrasporous NRRL Y-64009, an oleaginous yeast capable of growing on lignocellulosic hydrolysates.</title>
        <authorList>
            <consortium name="Lawrence Berkeley National Laboratory"/>
            <person name="Jagtap S.S."/>
            <person name="Liu J.-J."/>
            <person name="Walukiewicz H.E."/>
            <person name="Pangilinan J."/>
            <person name="Lipzen A."/>
            <person name="Ahrendt S."/>
            <person name="Koriabine M."/>
            <person name="Cobaugh K."/>
            <person name="Salamov A."/>
            <person name="Yoshinaga Y."/>
            <person name="Ng V."/>
            <person name="Daum C."/>
            <person name="Grigoriev I.V."/>
            <person name="Slininger P.J."/>
            <person name="Dien B.S."/>
            <person name="Jin Y.-S."/>
            <person name="Rao C.V."/>
        </authorList>
    </citation>
    <scope>NUCLEOTIDE SEQUENCE</scope>
    <source>
        <strain evidence="6">NRRL Y-64009</strain>
    </source>
</reference>
<dbReference type="GO" id="GO:0000209">
    <property type="term" value="P:protein polyubiquitination"/>
    <property type="evidence" value="ECO:0007669"/>
    <property type="project" value="TreeGrafter"/>
</dbReference>
<evidence type="ECO:0000313" key="6">
    <source>
        <dbReference type="EMBL" id="KAJ8103279.1"/>
    </source>
</evidence>
<dbReference type="GeneID" id="80886532"/>
<dbReference type="PROSITE" id="PS00678">
    <property type="entry name" value="WD_REPEATS_1"/>
    <property type="match status" value="3"/>
</dbReference>
<dbReference type="SUPFAM" id="SSF50978">
    <property type="entry name" value="WD40 repeat-like"/>
    <property type="match status" value="1"/>
</dbReference>
<organism evidence="6 7">
    <name type="scientific">Lipomyces tetrasporus</name>
    <dbReference type="NCBI Taxonomy" id="54092"/>
    <lineage>
        <taxon>Eukaryota</taxon>
        <taxon>Fungi</taxon>
        <taxon>Dikarya</taxon>
        <taxon>Ascomycota</taxon>
        <taxon>Saccharomycotina</taxon>
        <taxon>Lipomycetes</taxon>
        <taxon>Lipomycetales</taxon>
        <taxon>Lipomycetaceae</taxon>
        <taxon>Lipomyces</taxon>
    </lineage>
</organism>
<keyword evidence="7" id="KW-1185">Reference proteome</keyword>
<feature type="repeat" description="WD" evidence="5">
    <location>
        <begin position="40"/>
        <end position="82"/>
    </location>
</feature>
<dbReference type="InterPro" id="IPR036322">
    <property type="entry name" value="WD40_repeat_dom_sf"/>
</dbReference>
<dbReference type="InterPro" id="IPR015943">
    <property type="entry name" value="WD40/YVTN_repeat-like_dom_sf"/>
</dbReference>
<evidence type="ECO:0000256" key="1">
    <source>
        <dbReference type="ARBA" id="ARBA00022574"/>
    </source>
</evidence>
<dbReference type="SMART" id="SM00320">
    <property type="entry name" value="WD40"/>
    <property type="match status" value="5"/>
</dbReference>
<dbReference type="InterPro" id="IPR019775">
    <property type="entry name" value="WD40_repeat_CS"/>
</dbReference>
<sequence length="426" mass="47481">MLSSYLFTRESGLTNPRELRSAQLRRQYSTLVRSDKRYFPTRHSGIVNSLAVDRADNRYMLSGGSDSRISIWDLNSREGQRHRYEMVGGIPAKKGHKYGISGISWWPFDNGMFITGSFDETLKVWDTEALEEVYKFELGARVNAHDISPVAEHCLVACAADYTALRLIDLRSSGAAQMLSSHEGTTVNSVRWSPADSFMLASGGSDGTVRLWDIRRSDACLTVLNLENIVGKGVTSSVNFSQRTESFSSSTTAAFSQVKSHRGVVNGLVWLDNGKKLVSTGTDEMIRVWDLTAPFTRDTNTLVNFGPLVRNRYLQCINMLLSPVRDCFPQLLFFPSDTGDILVFQVSTGRLVRRLAGSLNTRKRTCGLACRGSEYVELFSGNSDGDIILWEAEQSVLMPDKKESAEDGSKKNVLTEIYKGLEMEIN</sequence>
<accession>A0AAD7QXH4</accession>
<dbReference type="PRINTS" id="PR00320">
    <property type="entry name" value="GPROTEINBRPT"/>
</dbReference>
<keyword evidence="4" id="KW-0234">DNA repair</keyword>
<evidence type="ECO:0000256" key="5">
    <source>
        <dbReference type="PROSITE-ProRule" id="PRU00221"/>
    </source>
</evidence>
<feature type="repeat" description="WD" evidence="5">
    <location>
        <begin position="93"/>
        <end position="135"/>
    </location>
</feature>
<dbReference type="PROSITE" id="PS50082">
    <property type="entry name" value="WD_REPEATS_2"/>
    <property type="match status" value="4"/>
</dbReference>
<proteinExistence type="predicted"/>
<evidence type="ECO:0000256" key="2">
    <source>
        <dbReference type="ARBA" id="ARBA00022737"/>
    </source>
</evidence>
<dbReference type="Proteomes" id="UP001217417">
    <property type="component" value="Unassembled WGS sequence"/>
</dbReference>
<dbReference type="Pfam" id="PF00400">
    <property type="entry name" value="WD40"/>
    <property type="match status" value="4"/>
</dbReference>
<dbReference type="InterPro" id="IPR042238">
    <property type="entry name" value="Rad28/ERCC8/Ckn1/ATCSA-1"/>
</dbReference>
<dbReference type="PANTHER" id="PTHR46202:SF1">
    <property type="entry name" value="DNA EXCISION REPAIR PROTEIN ERCC-8"/>
    <property type="match status" value="1"/>
</dbReference>
<evidence type="ECO:0000256" key="4">
    <source>
        <dbReference type="ARBA" id="ARBA00023204"/>
    </source>
</evidence>
<name>A0AAD7QXH4_9ASCO</name>
<dbReference type="RefSeq" id="XP_056046729.1">
    <property type="nucleotide sequence ID" value="XM_056191366.1"/>
</dbReference>
<keyword evidence="3" id="KW-0227">DNA damage</keyword>
<gene>
    <name evidence="6" type="ORF">POJ06DRAFT_66572</name>
</gene>
<dbReference type="PROSITE" id="PS50294">
    <property type="entry name" value="WD_REPEATS_REGION"/>
    <property type="match status" value="4"/>
</dbReference>
<dbReference type="InterPro" id="IPR020472">
    <property type="entry name" value="WD40_PAC1"/>
</dbReference>
<dbReference type="InterPro" id="IPR001680">
    <property type="entry name" value="WD40_rpt"/>
</dbReference>
<dbReference type="Gene3D" id="2.130.10.10">
    <property type="entry name" value="YVTN repeat-like/Quinoprotein amine dehydrogenase"/>
    <property type="match status" value="1"/>
</dbReference>
<keyword evidence="1 5" id="KW-0853">WD repeat</keyword>
<keyword evidence="2" id="KW-0677">Repeat</keyword>
<dbReference type="GO" id="GO:0006283">
    <property type="term" value="P:transcription-coupled nucleotide-excision repair"/>
    <property type="evidence" value="ECO:0007669"/>
    <property type="project" value="InterPro"/>
</dbReference>
<dbReference type="AlphaFoldDB" id="A0AAD7QXH4"/>
<dbReference type="GO" id="GO:0031464">
    <property type="term" value="C:Cul4A-RING E3 ubiquitin ligase complex"/>
    <property type="evidence" value="ECO:0007669"/>
    <property type="project" value="TreeGrafter"/>
</dbReference>
<dbReference type="GO" id="GO:0000109">
    <property type="term" value="C:nucleotide-excision repair complex"/>
    <property type="evidence" value="ECO:0007669"/>
    <property type="project" value="TreeGrafter"/>
</dbReference>
<comment type="caution">
    <text evidence="6">The sequence shown here is derived from an EMBL/GenBank/DDBJ whole genome shotgun (WGS) entry which is preliminary data.</text>
</comment>
<dbReference type="EMBL" id="JARPMG010000002">
    <property type="protein sequence ID" value="KAJ8103279.1"/>
    <property type="molecule type" value="Genomic_DNA"/>
</dbReference>
<dbReference type="GO" id="GO:0043161">
    <property type="term" value="P:proteasome-mediated ubiquitin-dependent protein catabolic process"/>
    <property type="evidence" value="ECO:0007669"/>
    <property type="project" value="TreeGrafter"/>
</dbReference>
<protein>
    <submittedName>
        <fullName evidence="6">WD40-repeat-containing domain protein</fullName>
    </submittedName>
</protein>
<evidence type="ECO:0000313" key="7">
    <source>
        <dbReference type="Proteomes" id="UP001217417"/>
    </source>
</evidence>
<feature type="repeat" description="WD" evidence="5">
    <location>
        <begin position="258"/>
        <end position="291"/>
    </location>
</feature>
<feature type="repeat" description="WD" evidence="5">
    <location>
        <begin position="180"/>
        <end position="222"/>
    </location>
</feature>
<dbReference type="PANTHER" id="PTHR46202">
    <property type="entry name" value="DNA EXCISION REPAIR PROTEIN ERCC-8"/>
    <property type="match status" value="1"/>
</dbReference>